<organism evidence="2 3">
    <name type="scientific">Ottowia thiooxydans</name>
    <dbReference type="NCBI Taxonomy" id="219182"/>
    <lineage>
        <taxon>Bacteria</taxon>
        <taxon>Pseudomonadati</taxon>
        <taxon>Pseudomonadota</taxon>
        <taxon>Betaproteobacteria</taxon>
        <taxon>Burkholderiales</taxon>
        <taxon>Comamonadaceae</taxon>
        <taxon>Ottowia</taxon>
    </lineage>
</organism>
<dbReference type="InterPro" id="IPR000182">
    <property type="entry name" value="GNAT_dom"/>
</dbReference>
<proteinExistence type="predicted"/>
<name>A0ABV2QAT0_9BURK</name>
<dbReference type="Proteomes" id="UP001549320">
    <property type="component" value="Unassembled WGS sequence"/>
</dbReference>
<dbReference type="PANTHER" id="PTHR43072:SF60">
    <property type="entry name" value="L-2,4-DIAMINOBUTYRIC ACID ACETYLTRANSFERASE"/>
    <property type="match status" value="1"/>
</dbReference>
<gene>
    <name evidence="2" type="ORF">ABIE13_002789</name>
</gene>
<dbReference type="CDD" id="cd04301">
    <property type="entry name" value="NAT_SF"/>
    <property type="match status" value="1"/>
</dbReference>
<sequence length="176" mass="19106">MGKVEIRPLEAKDAEEFSALRRAVTADNPVPMGLSMDEELTRPLEGFRDQLSSPAPNAAFGAFVDGVLQGCAALAWTSRFESSRHKALLWGTFVAPNHRGQGIARMVVGRAIEHGRNNALQRINLMVYIPNVPAVALYEGFGFTPYGVEPKAVFLNGQYYDGQHMTLALGETAATA</sequence>
<protein>
    <submittedName>
        <fullName evidence="2">RimJ/RimL family protein N-acetyltransferase</fullName>
    </submittedName>
</protein>
<dbReference type="Gene3D" id="3.40.630.30">
    <property type="match status" value="1"/>
</dbReference>
<feature type="domain" description="N-acetyltransferase" evidence="1">
    <location>
        <begin position="4"/>
        <end position="166"/>
    </location>
</feature>
<evidence type="ECO:0000259" key="1">
    <source>
        <dbReference type="PROSITE" id="PS51186"/>
    </source>
</evidence>
<keyword evidence="3" id="KW-1185">Reference proteome</keyword>
<dbReference type="PROSITE" id="PS51186">
    <property type="entry name" value="GNAT"/>
    <property type="match status" value="1"/>
</dbReference>
<accession>A0ABV2QAT0</accession>
<dbReference type="PANTHER" id="PTHR43072">
    <property type="entry name" value="N-ACETYLTRANSFERASE"/>
    <property type="match status" value="1"/>
</dbReference>
<evidence type="ECO:0000313" key="2">
    <source>
        <dbReference type="EMBL" id="MET4577678.1"/>
    </source>
</evidence>
<dbReference type="RefSeq" id="WP_354444258.1">
    <property type="nucleotide sequence ID" value="NZ_JBEPSH010000005.1"/>
</dbReference>
<dbReference type="Pfam" id="PF00583">
    <property type="entry name" value="Acetyltransf_1"/>
    <property type="match status" value="1"/>
</dbReference>
<reference evidence="2 3" key="1">
    <citation type="submission" date="2024-06" db="EMBL/GenBank/DDBJ databases">
        <title>Sorghum-associated microbial communities from plants grown in Nebraska, USA.</title>
        <authorList>
            <person name="Schachtman D."/>
        </authorList>
    </citation>
    <scope>NUCLEOTIDE SEQUENCE [LARGE SCALE GENOMIC DNA]</scope>
    <source>
        <strain evidence="2 3">2709</strain>
    </source>
</reference>
<evidence type="ECO:0000313" key="3">
    <source>
        <dbReference type="Proteomes" id="UP001549320"/>
    </source>
</evidence>
<dbReference type="SUPFAM" id="SSF55729">
    <property type="entry name" value="Acyl-CoA N-acyltransferases (Nat)"/>
    <property type="match status" value="1"/>
</dbReference>
<dbReference type="EMBL" id="JBEPSH010000005">
    <property type="protein sequence ID" value="MET4577678.1"/>
    <property type="molecule type" value="Genomic_DNA"/>
</dbReference>
<comment type="caution">
    <text evidence="2">The sequence shown here is derived from an EMBL/GenBank/DDBJ whole genome shotgun (WGS) entry which is preliminary data.</text>
</comment>
<dbReference type="InterPro" id="IPR016181">
    <property type="entry name" value="Acyl_CoA_acyltransferase"/>
</dbReference>